<gene>
    <name evidence="1" type="ORF">CEXT_110681</name>
</gene>
<dbReference type="EMBL" id="BPLR01018570">
    <property type="protein sequence ID" value="GIZ00626.1"/>
    <property type="molecule type" value="Genomic_DNA"/>
</dbReference>
<sequence length="42" mass="4789">MLMILPNDAWSQQSVFRNRCLIGFLEGRSCLLLGKVEGFMLT</sequence>
<reference evidence="1 2" key="1">
    <citation type="submission" date="2021-06" db="EMBL/GenBank/DDBJ databases">
        <title>Caerostris extrusa draft genome.</title>
        <authorList>
            <person name="Kono N."/>
            <person name="Arakawa K."/>
        </authorList>
    </citation>
    <scope>NUCLEOTIDE SEQUENCE [LARGE SCALE GENOMIC DNA]</scope>
</reference>
<evidence type="ECO:0000313" key="2">
    <source>
        <dbReference type="Proteomes" id="UP001054945"/>
    </source>
</evidence>
<protein>
    <submittedName>
        <fullName evidence="1">Uncharacterized protein</fullName>
    </submittedName>
</protein>
<dbReference type="AlphaFoldDB" id="A0AAV4Y2I9"/>
<organism evidence="1 2">
    <name type="scientific">Caerostris extrusa</name>
    <name type="common">Bark spider</name>
    <name type="synonym">Caerostris bankana</name>
    <dbReference type="NCBI Taxonomy" id="172846"/>
    <lineage>
        <taxon>Eukaryota</taxon>
        <taxon>Metazoa</taxon>
        <taxon>Ecdysozoa</taxon>
        <taxon>Arthropoda</taxon>
        <taxon>Chelicerata</taxon>
        <taxon>Arachnida</taxon>
        <taxon>Araneae</taxon>
        <taxon>Araneomorphae</taxon>
        <taxon>Entelegynae</taxon>
        <taxon>Araneoidea</taxon>
        <taxon>Araneidae</taxon>
        <taxon>Caerostris</taxon>
    </lineage>
</organism>
<keyword evidence="2" id="KW-1185">Reference proteome</keyword>
<proteinExistence type="predicted"/>
<comment type="caution">
    <text evidence="1">The sequence shown here is derived from an EMBL/GenBank/DDBJ whole genome shotgun (WGS) entry which is preliminary data.</text>
</comment>
<name>A0AAV4Y2I9_CAEEX</name>
<feature type="non-terminal residue" evidence="1">
    <location>
        <position position="42"/>
    </location>
</feature>
<dbReference type="Proteomes" id="UP001054945">
    <property type="component" value="Unassembled WGS sequence"/>
</dbReference>
<accession>A0AAV4Y2I9</accession>
<evidence type="ECO:0000313" key="1">
    <source>
        <dbReference type="EMBL" id="GIZ00626.1"/>
    </source>
</evidence>